<dbReference type="InterPro" id="IPR000792">
    <property type="entry name" value="Tscrpt_reg_LuxR_C"/>
</dbReference>
<dbReference type="InterPro" id="IPR036388">
    <property type="entry name" value="WH-like_DNA-bd_sf"/>
</dbReference>
<dbReference type="PROSITE" id="PS50043">
    <property type="entry name" value="HTH_LUXR_2"/>
    <property type="match status" value="1"/>
</dbReference>
<proteinExistence type="predicted"/>
<dbReference type="SMART" id="SM00421">
    <property type="entry name" value="HTH_LUXR"/>
    <property type="match status" value="1"/>
</dbReference>
<dbReference type="InterPro" id="IPR016032">
    <property type="entry name" value="Sig_transdc_resp-reg_C-effctor"/>
</dbReference>
<dbReference type="PANTHER" id="PTHR43214">
    <property type="entry name" value="TWO-COMPONENT RESPONSE REGULATOR"/>
    <property type="match status" value="1"/>
</dbReference>
<dbReference type="CDD" id="cd06170">
    <property type="entry name" value="LuxR_C_like"/>
    <property type="match status" value="1"/>
</dbReference>
<dbReference type="RefSeq" id="WP_172149531.1">
    <property type="nucleotide sequence ID" value="NZ_BAABID010000008.1"/>
</dbReference>
<name>A0ABP8YCV8_9MICO</name>
<dbReference type="EMBL" id="BAABID010000008">
    <property type="protein sequence ID" value="GAA4726816.1"/>
    <property type="molecule type" value="Genomic_DNA"/>
</dbReference>
<evidence type="ECO:0000256" key="2">
    <source>
        <dbReference type="SAM" id="MobiDB-lite"/>
    </source>
</evidence>
<gene>
    <name evidence="4" type="ORF">GCM10023216_16940</name>
</gene>
<evidence type="ECO:0000313" key="4">
    <source>
        <dbReference type="EMBL" id="GAA4726816.1"/>
    </source>
</evidence>
<dbReference type="Pfam" id="PF00196">
    <property type="entry name" value="GerE"/>
    <property type="match status" value="1"/>
</dbReference>
<protein>
    <recommendedName>
        <fullName evidence="3">HTH luxR-type domain-containing protein</fullName>
    </recommendedName>
</protein>
<accession>A0ABP8YCV8</accession>
<dbReference type="PANTHER" id="PTHR43214:SF42">
    <property type="entry name" value="TRANSCRIPTIONAL REGULATORY PROTEIN DESR"/>
    <property type="match status" value="1"/>
</dbReference>
<dbReference type="SUPFAM" id="SSF46894">
    <property type="entry name" value="C-terminal effector domain of the bipartite response regulators"/>
    <property type="match status" value="1"/>
</dbReference>
<reference evidence="5" key="1">
    <citation type="journal article" date="2019" name="Int. J. Syst. Evol. Microbiol.">
        <title>The Global Catalogue of Microorganisms (GCM) 10K type strain sequencing project: providing services to taxonomists for standard genome sequencing and annotation.</title>
        <authorList>
            <consortium name="The Broad Institute Genomics Platform"/>
            <consortium name="The Broad Institute Genome Sequencing Center for Infectious Disease"/>
            <person name="Wu L."/>
            <person name="Ma J."/>
        </authorList>
    </citation>
    <scope>NUCLEOTIDE SEQUENCE [LARGE SCALE GENOMIC DNA]</scope>
    <source>
        <strain evidence="5">JCM 18063</strain>
    </source>
</reference>
<keyword evidence="5" id="KW-1185">Reference proteome</keyword>
<feature type="domain" description="HTH luxR-type" evidence="3">
    <location>
        <begin position="421"/>
        <end position="486"/>
    </location>
</feature>
<evidence type="ECO:0000259" key="3">
    <source>
        <dbReference type="PROSITE" id="PS50043"/>
    </source>
</evidence>
<organism evidence="4 5">
    <name type="scientific">Isoptericola chiayiensis</name>
    <dbReference type="NCBI Taxonomy" id="579446"/>
    <lineage>
        <taxon>Bacteria</taxon>
        <taxon>Bacillati</taxon>
        <taxon>Actinomycetota</taxon>
        <taxon>Actinomycetes</taxon>
        <taxon>Micrococcales</taxon>
        <taxon>Promicromonosporaceae</taxon>
        <taxon>Isoptericola</taxon>
    </lineage>
</organism>
<dbReference type="InterPro" id="IPR039420">
    <property type="entry name" value="WalR-like"/>
</dbReference>
<feature type="region of interest" description="Disordered" evidence="2">
    <location>
        <begin position="408"/>
        <end position="427"/>
    </location>
</feature>
<dbReference type="PRINTS" id="PR00038">
    <property type="entry name" value="HTHLUXR"/>
</dbReference>
<dbReference type="Proteomes" id="UP001500956">
    <property type="component" value="Unassembled WGS sequence"/>
</dbReference>
<sequence>MTTTTTSPRADLTRGLTLLADGPAGDAHATLCLARDVPEADPQESRAAALAAVQAAWAAGEPDACVAALAAARPVLARSAVGRRRPDPAGDYVDGMLALLTGDPGSAAPALGRAVSTCRGGDDGDLLLLAAAAALLLGDVEAACEVGARALAAARSVGDETRVARATEYTAYAELRAGRHALAREHALVGRRAAVRTGRSSTAAHLDAVLALAAAVQGPRADVGRYAGRALSTARRHGLAQPVTLAEWASARAELADGRPAEAAARLSSLLAPAGGAHFALRGLVLPTLVEAAVAAGDDAAGHDVVPELAAWSRSAADPQGPALLLRCRALLARGEVTDDLFERAHAAHRECAGDFERARTLDLHGAWLRRRRRPVDARARLRDAVQLYDRCGAEPWSRAVRAELRAAGAAPDRAPGGGAPPTSLAGLTPHQERIARCVAAGDTNREVAARLSVSVRTVDFHLRNVFVALGVRSRVELARRVAEADAPPP</sequence>
<comment type="caution">
    <text evidence="4">The sequence shown here is derived from an EMBL/GenBank/DDBJ whole genome shotgun (WGS) entry which is preliminary data.</text>
</comment>
<keyword evidence="1" id="KW-0238">DNA-binding</keyword>
<evidence type="ECO:0000256" key="1">
    <source>
        <dbReference type="ARBA" id="ARBA00023125"/>
    </source>
</evidence>
<dbReference type="Gene3D" id="1.10.10.10">
    <property type="entry name" value="Winged helix-like DNA-binding domain superfamily/Winged helix DNA-binding domain"/>
    <property type="match status" value="1"/>
</dbReference>
<evidence type="ECO:0000313" key="5">
    <source>
        <dbReference type="Proteomes" id="UP001500956"/>
    </source>
</evidence>